<dbReference type="Gene3D" id="1.25.40.10">
    <property type="entry name" value="Tetratricopeptide repeat domain"/>
    <property type="match status" value="6"/>
</dbReference>
<feature type="repeat" description="PPR" evidence="3">
    <location>
        <begin position="446"/>
        <end position="480"/>
    </location>
</feature>
<feature type="repeat" description="PPR" evidence="3">
    <location>
        <begin position="691"/>
        <end position="725"/>
    </location>
</feature>
<sequence>MIDVGEFYWTSEYYCCDAICSEGASRSPVVCGNARMRNLFAMTQKLPPLFLSNRFTFFISRAHLFHSTPSPDPARIPTKSALIDPKQDDIESASIFLKKKLHPDVLASVLDSVTDASSASAIFRWSSGQNNFCHTPKTYARLISRLGLARNGGEMELFLKEMVRLQSSELNAALEFLVDYFCSSQSTREALKVFEIARSSNWRFSLSTCNILLRSLVSERGKFDLVIFVYKEMVKAEILPDTDTLNHVIKGLCDLGQLDSALIQFDRMKRKSCSPNSLTFELIISALCHGGRTGEAVDFWKQMFQLKCRPDSEFYVKIIPLFCAANKMDESVHLFKMMKKDGNSPGIYLYSDLIYCLSENLQLNVAVEMLGEMSESGITPKASSYIHIVNGYCKLGNLHEAKKFLNGIIDCPVEPYHVLLNSLCNFDRFSEAVDLLEEMLERSYSGHLLWNIIVNGFCKKGNVKRAFGVICRMVVFSCLPNDSTHSSLITGFCMHAEFDKAFRIFKQASVQGMCLDSGPCSELIEGLCSSKKIQEASEIFYHLSYKGCSPNISSLEVLINEICGAGKVVEAMKVRSLASCNGARLSSSTCSPIFAGLFELNKEKHILPLLSQMFVEGYSLDQEAYFILIHGFYVRGRSGIASNLFDRMVDDGIIPGSEELEKIIEIFAECSLVRSVANSLEKLVESGAVLGPFVCNAAISSLVKEGHNTVACKFLDWMIESGWVPDPYTHGLLVGNKSVLEAKDGLNNACDDDYTDNVGNILAEGLRSSA</sequence>
<feature type="repeat" description="PPR" evidence="3">
    <location>
        <begin position="276"/>
        <end position="310"/>
    </location>
</feature>
<gene>
    <name evidence="4" type="ORF">KSP40_PGU000470</name>
</gene>
<accession>A0ABR2MWV7</accession>
<dbReference type="EMBL" id="JBBWWR010000004">
    <property type="protein sequence ID" value="KAK8968714.1"/>
    <property type="molecule type" value="Genomic_DNA"/>
</dbReference>
<organism evidence="4 5">
    <name type="scientific">Platanthera guangdongensis</name>
    <dbReference type="NCBI Taxonomy" id="2320717"/>
    <lineage>
        <taxon>Eukaryota</taxon>
        <taxon>Viridiplantae</taxon>
        <taxon>Streptophyta</taxon>
        <taxon>Embryophyta</taxon>
        <taxon>Tracheophyta</taxon>
        <taxon>Spermatophyta</taxon>
        <taxon>Magnoliopsida</taxon>
        <taxon>Liliopsida</taxon>
        <taxon>Asparagales</taxon>
        <taxon>Orchidaceae</taxon>
        <taxon>Orchidoideae</taxon>
        <taxon>Orchideae</taxon>
        <taxon>Orchidinae</taxon>
        <taxon>Platanthera</taxon>
    </lineage>
</organism>
<evidence type="ECO:0000256" key="1">
    <source>
        <dbReference type="ARBA" id="ARBA00007626"/>
    </source>
</evidence>
<dbReference type="InterPro" id="IPR050667">
    <property type="entry name" value="PPR-containing_protein"/>
</dbReference>
<dbReference type="Pfam" id="PF13041">
    <property type="entry name" value="PPR_2"/>
    <property type="match status" value="2"/>
</dbReference>
<dbReference type="PANTHER" id="PTHR47939:SF13">
    <property type="entry name" value="OS03G0201400 PROTEIN"/>
    <property type="match status" value="1"/>
</dbReference>
<feature type="repeat" description="PPR" evidence="3">
    <location>
        <begin position="381"/>
        <end position="415"/>
    </location>
</feature>
<dbReference type="Pfam" id="PF13812">
    <property type="entry name" value="PPR_3"/>
    <property type="match status" value="1"/>
</dbReference>
<comment type="caution">
    <text evidence="4">The sequence shown here is derived from an EMBL/GenBank/DDBJ whole genome shotgun (WGS) entry which is preliminary data.</text>
</comment>
<dbReference type="PANTHER" id="PTHR47939">
    <property type="entry name" value="MEMBRANE-ASSOCIATED SALT-INDUCIBLE PROTEIN-LIKE"/>
    <property type="match status" value="1"/>
</dbReference>
<name>A0ABR2MWV7_9ASPA</name>
<feature type="repeat" description="PPR" evidence="3">
    <location>
        <begin position="621"/>
        <end position="655"/>
    </location>
</feature>
<proteinExistence type="inferred from homology"/>
<feature type="repeat" description="PPR" evidence="3">
    <location>
        <begin position="481"/>
        <end position="515"/>
    </location>
</feature>
<feature type="repeat" description="PPR" evidence="3">
    <location>
        <begin position="516"/>
        <end position="550"/>
    </location>
</feature>
<dbReference type="Proteomes" id="UP001412067">
    <property type="component" value="Unassembled WGS sequence"/>
</dbReference>
<evidence type="ECO:0000256" key="2">
    <source>
        <dbReference type="ARBA" id="ARBA00022737"/>
    </source>
</evidence>
<dbReference type="InterPro" id="IPR011990">
    <property type="entry name" value="TPR-like_helical_dom_sf"/>
</dbReference>
<dbReference type="InterPro" id="IPR002885">
    <property type="entry name" value="PPR_rpt"/>
</dbReference>
<protein>
    <submittedName>
        <fullName evidence="4">Pentatricopeptide repeat-containing protein</fullName>
    </submittedName>
</protein>
<feature type="repeat" description="PPR" evidence="3">
    <location>
        <begin position="311"/>
        <end position="345"/>
    </location>
</feature>
<dbReference type="Pfam" id="PF01535">
    <property type="entry name" value="PPR"/>
    <property type="match status" value="5"/>
</dbReference>
<feature type="repeat" description="PPR" evidence="3">
    <location>
        <begin position="205"/>
        <end position="240"/>
    </location>
</feature>
<dbReference type="NCBIfam" id="TIGR00756">
    <property type="entry name" value="PPR"/>
    <property type="match status" value="5"/>
</dbReference>
<evidence type="ECO:0000313" key="4">
    <source>
        <dbReference type="EMBL" id="KAK8968714.1"/>
    </source>
</evidence>
<dbReference type="SUPFAM" id="SSF48452">
    <property type="entry name" value="TPR-like"/>
    <property type="match status" value="1"/>
</dbReference>
<dbReference type="PROSITE" id="PS51375">
    <property type="entry name" value="PPR"/>
    <property type="match status" value="11"/>
</dbReference>
<feature type="repeat" description="PPR" evidence="3">
    <location>
        <begin position="241"/>
        <end position="275"/>
    </location>
</feature>
<keyword evidence="2" id="KW-0677">Repeat</keyword>
<evidence type="ECO:0000313" key="5">
    <source>
        <dbReference type="Proteomes" id="UP001412067"/>
    </source>
</evidence>
<evidence type="ECO:0000256" key="3">
    <source>
        <dbReference type="PROSITE-ProRule" id="PRU00708"/>
    </source>
</evidence>
<feature type="repeat" description="PPR" evidence="3">
    <location>
        <begin position="346"/>
        <end position="380"/>
    </location>
</feature>
<comment type="similarity">
    <text evidence="1">Belongs to the PPR family. P subfamily.</text>
</comment>
<reference evidence="4 5" key="1">
    <citation type="journal article" date="2022" name="Nat. Plants">
        <title>Genomes of leafy and leafless Platanthera orchids illuminate the evolution of mycoheterotrophy.</title>
        <authorList>
            <person name="Li M.H."/>
            <person name="Liu K.W."/>
            <person name="Li Z."/>
            <person name="Lu H.C."/>
            <person name="Ye Q.L."/>
            <person name="Zhang D."/>
            <person name="Wang J.Y."/>
            <person name="Li Y.F."/>
            <person name="Zhong Z.M."/>
            <person name="Liu X."/>
            <person name="Yu X."/>
            <person name="Liu D.K."/>
            <person name="Tu X.D."/>
            <person name="Liu B."/>
            <person name="Hao Y."/>
            <person name="Liao X.Y."/>
            <person name="Jiang Y.T."/>
            <person name="Sun W.H."/>
            <person name="Chen J."/>
            <person name="Chen Y.Q."/>
            <person name="Ai Y."/>
            <person name="Zhai J.W."/>
            <person name="Wu S.S."/>
            <person name="Zhou Z."/>
            <person name="Hsiao Y.Y."/>
            <person name="Wu W.L."/>
            <person name="Chen Y.Y."/>
            <person name="Lin Y.F."/>
            <person name="Hsu J.L."/>
            <person name="Li C.Y."/>
            <person name="Wang Z.W."/>
            <person name="Zhao X."/>
            <person name="Zhong W.Y."/>
            <person name="Ma X.K."/>
            <person name="Ma L."/>
            <person name="Huang J."/>
            <person name="Chen G.Z."/>
            <person name="Huang M.Z."/>
            <person name="Huang L."/>
            <person name="Peng D.H."/>
            <person name="Luo Y.B."/>
            <person name="Zou S.Q."/>
            <person name="Chen S.P."/>
            <person name="Lan S."/>
            <person name="Tsai W.C."/>
            <person name="Van de Peer Y."/>
            <person name="Liu Z.J."/>
        </authorList>
    </citation>
    <scope>NUCLEOTIDE SEQUENCE [LARGE SCALE GENOMIC DNA]</scope>
    <source>
        <strain evidence="4">Lor288</strain>
    </source>
</reference>
<keyword evidence="5" id="KW-1185">Reference proteome</keyword>